<keyword evidence="3" id="KW-1003">Cell membrane</keyword>
<proteinExistence type="predicted"/>
<dbReference type="GO" id="GO:0005886">
    <property type="term" value="C:plasma membrane"/>
    <property type="evidence" value="ECO:0007669"/>
    <property type="project" value="UniProtKB-SubCell"/>
</dbReference>
<feature type="transmembrane region" description="Helical" evidence="10">
    <location>
        <begin position="148"/>
        <end position="170"/>
    </location>
</feature>
<sequence length="175" mass="19422">MRSFESVTRFDLAFSSFCLQHRFSQQVATVSKAVSHSGDGHLYLMLGLTAFFFGGMKGELFFWSVLMAFSIELPIYWLLKNSVKRRRPEELTPYIAAFITPSDRYSLPSGHTAAGFLFASLIGAFYPTLLPFAFIWACLIGASRVLLGVHFLTDIVVGALLGFASARIVLTFIGM</sequence>
<evidence type="ECO:0000256" key="2">
    <source>
        <dbReference type="ARBA" id="ARBA00012374"/>
    </source>
</evidence>
<dbReference type="InterPro" id="IPR000326">
    <property type="entry name" value="PAP2/HPO"/>
</dbReference>
<dbReference type="RefSeq" id="WP_248009819.1">
    <property type="nucleotide sequence ID" value="NZ_JAJHVV010000010.1"/>
</dbReference>
<dbReference type="AlphaFoldDB" id="A0A9X1XM09"/>
<gene>
    <name evidence="12" type="ORF">KP803_15765</name>
</gene>
<evidence type="ECO:0000256" key="6">
    <source>
        <dbReference type="ARBA" id="ARBA00022989"/>
    </source>
</evidence>
<evidence type="ECO:0000313" key="13">
    <source>
        <dbReference type="Proteomes" id="UP001139559"/>
    </source>
</evidence>
<organism evidence="12 13">
    <name type="scientific">Vibrio amylolyticus</name>
    <dbReference type="NCBI Taxonomy" id="2847292"/>
    <lineage>
        <taxon>Bacteria</taxon>
        <taxon>Pseudomonadati</taxon>
        <taxon>Pseudomonadota</taxon>
        <taxon>Gammaproteobacteria</taxon>
        <taxon>Vibrionales</taxon>
        <taxon>Vibrionaceae</taxon>
        <taxon>Vibrio</taxon>
    </lineage>
</organism>
<dbReference type="EC" id="3.6.1.27" evidence="2"/>
<dbReference type="EMBL" id="JAJHVV010000010">
    <property type="protein sequence ID" value="MCK6264735.1"/>
    <property type="molecule type" value="Genomic_DNA"/>
</dbReference>
<dbReference type="GO" id="GO:0050380">
    <property type="term" value="F:undecaprenyl-diphosphatase activity"/>
    <property type="evidence" value="ECO:0007669"/>
    <property type="project" value="UniProtKB-EC"/>
</dbReference>
<dbReference type="PANTHER" id="PTHR14969">
    <property type="entry name" value="SPHINGOSINE-1-PHOSPHATE PHOSPHOHYDROLASE"/>
    <property type="match status" value="1"/>
</dbReference>
<dbReference type="Pfam" id="PF01569">
    <property type="entry name" value="PAP2"/>
    <property type="match status" value="1"/>
</dbReference>
<feature type="transmembrane region" description="Helical" evidence="10">
    <location>
        <begin position="60"/>
        <end position="79"/>
    </location>
</feature>
<evidence type="ECO:0000256" key="1">
    <source>
        <dbReference type="ARBA" id="ARBA00004651"/>
    </source>
</evidence>
<keyword evidence="7 10" id="KW-0472">Membrane</keyword>
<dbReference type="InterPro" id="IPR036938">
    <property type="entry name" value="PAP2/HPO_sf"/>
</dbReference>
<dbReference type="SUPFAM" id="SSF48317">
    <property type="entry name" value="Acid phosphatase/Vanadium-dependent haloperoxidase"/>
    <property type="match status" value="1"/>
</dbReference>
<evidence type="ECO:0000256" key="7">
    <source>
        <dbReference type="ARBA" id="ARBA00023136"/>
    </source>
</evidence>
<evidence type="ECO:0000256" key="4">
    <source>
        <dbReference type="ARBA" id="ARBA00022692"/>
    </source>
</evidence>
<evidence type="ECO:0000256" key="10">
    <source>
        <dbReference type="SAM" id="Phobius"/>
    </source>
</evidence>
<keyword evidence="6 10" id="KW-1133">Transmembrane helix</keyword>
<reference evidence="12" key="1">
    <citation type="submission" date="2021-11" db="EMBL/GenBank/DDBJ databases">
        <title>Vibrio ZSDE26 sp. nov. and Vibrio ZSDZ34 sp. nov., isolated from coastal seawater in Qingdao.</title>
        <authorList>
            <person name="Zhang P."/>
        </authorList>
    </citation>
    <scope>NUCLEOTIDE SEQUENCE</scope>
    <source>
        <strain evidence="12">ZSDE26</strain>
    </source>
</reference>
<feature type="transmembrane region" description="Helical" evidence="10">
    <location>
        <begin position="114"/>
        <end position="142"/>
    </location>
</feature>
<dbReference type="SMART" id="SM00014">
    <property type="entry name" value="acidPPc"/>
    <property type="match status" value="1"/>
</dbReference>
<evidence type="ECO:0000256" key="8">
    <source>
        <dbReference type="ARBA" id="ARBA00032707"/>
    </source>
</evidence>
<dbReference type="Gene3D" id="1.20.144.10">
    <property type="entry name" value="Phosphatidic acid phosphatase type 2/haloperoxidase"/>
    <property type="match status" value="1"/>
</dbReference>
<evidence type="ECO:0000256" key="9">
    <source>
        <dbReference type="ARBA" id="ARBA00047594"/>
    </source>
</evidence>
<evidence type="ECO:0000259" key="11">
    <source>
        <dbReference type="SMART" id="SM00014"/>
    </source>
</evidence>
<accession>A0A9X1XM09</accession>
<comment type="subcellular location">
    <subcellularLocation>
        <location evidence="1">Cell membrane</location>
        <topology evidence="1">Multi-pass membrane protein</topology>
    </subcellularLocation>
</comment>
<keyword evidence="4 10" id="KW-0812">Transmembrane</keyword>
<feature type="domain" description="Phosphatidic acid phosphatase type 2/haloperoxidase" evidence="11">
    <location>
        <begin position="62"/>
        <end position="170"/>
    </location>
</feature>
<evidence type="ECO:0000256" key="3">
    <source>
        <dbReference type="ARBA" id="ARBA00022475"/>
    </source>
</evidence>
<evidence type="ECO:0000313" key="12">
    <source>
        <dbReference type="EMBL" id="MCK6264735.1"/>
    </source>
</evidence>
<dbReference type="CDD" id="cd01610">
    <property type="entry name" value="PAP2_like"/>
    <property type="match status" value="1"/>
</dbReference>
<comment type="catalytic activity">
    <reaction evidence="9">
        <text>di-trans,octa-cis-undecaprenyl diphosphate + H2O = di-trans,octa-cis-undecaprenyl phosphate + phosphate + H(+)</text>
        <dbReference type="Rhea" id="RHEA:28094"/>
        <dbReference type="ChEBI" id="CHEBI:15377"/>
        <dbReference type="ChEBI" id="CHEBI:15378"/>
        <dbReference type="ChEBI" id="CHEBI:43474"/>
        <dbReference type="ChEBI" id="CHEBI:58405"/>
        <dbReference type="ChEBI" id="CHEBI:60392"/>
        <dbReference type="EC" id="3.6.1.27"/>
    </reaction>
</comment>
<protein>
    <recommendedName>
        <fullName evidence="2">undecaprenyl-diphosphate phosphatase</fullName>
        <ecNumber evidence="2">3.6.1.27</ecNumber>
    </recommendedName>
    <alternativeName>
        <fullName evidence="8">Undecaprenyl pyrophosphate phosphatase</fullName>
    </alternativeName>
</protein>
<name>A0A9X1XM09_9VIBR</name>
<dbReference type="Proteomes" id="UP001139559">
    <property type="component" value="Unassembled WGS sequence"/>
</dbReference>
<evidence type="ECO:0000256" key="5">
    <source>
        <dbReference type="ARBA" id="ARBA00022801"/>
    </source>
</evidence>
<dbReference type="PANTHER" id="PTHR14969:SF62">
    <property type="entry name" value="DECAPRENYLPHOSPHORYL-5-PHOSPHORIBOSE PHOSPHATASE RV3807C-RELATED"/>
    <property type="match status" value="1"/>
</dbReference>
<keyword evidence="13" id="KW-1185">Reference proteome</keyword>
<keyword evidence="5" id="KW-0378">Hydrolase</keyword>
<comment type="caution">
    <text evidence="12">The sequence shown here is derived from an EMBL/GenBank/DDBJ whole genome shotgun (WGS) entry which is preliminary data.</text>
</comment>